<keyword evidence="3" id="KW-1185">Reference proteome</keyword>
<evidence type="ECO:0000256" key="1">
    <source>
        <dbReference type="SAM" id="MobiDB-lite"/>
    </source>
</evidence>
<dbReference type="Proteomes" id="UP000807025">
    <property type="component" value="Unassembled WGS sequence"/>
</dbReference>
<gene>
    <name evidence="2" type="ORF">BDN71DRAFT_1231575</name>
</gene>
<dbReference type="EMBL" id="MU154606">
    <property type="protein sequence ID" value="KAF9492164.1"/>
    <property type="molecule type" value="Genomic_DNA"/>
</dbReference>
<feature type="compositionally biased region" description="Polar residues" evidence="1">
    <location>
        <begin position="37"/>
        <end position="55"/>
    </location>
</feature>
<feature type="region of interest" description="Disordered" evidence="1">
    <location>
        <begin position="31"/>
        <end position="55"/>
    </location>
</feature>
<proteinExistence type="predicted"/>
<dbReference type="AlphaFoldDB" id="A0A9P5ZTQ2"/>
<evidence type="ECO:0000313" key="2">
    <source>
        <dbReference type="EMBL" id="KAF9492164.1"/>
    </source>
</evidence>
<accession>A0A9P5ZTQ2</accession>
<reference evidence="2" key="1">
    <citation type="submission" date="2020-11" db="EMBL/GenBank/DDBJ databases">
        <authorList>
            <consortium name="DOE Joint Genome Institute"/>
            <person name="Ahrendt S."/>
            <person name="Riley R."/>
            <person name="Andreopoulos W."/>
            <person name="Labutti K."/>
            <person name="Pangilinan J."/>
            <person name="Ruiz-Duenas F.J."/>
            <person name="Barrasa J.M."/>
            <person name="Sanchez-Garcia M."/>
            <person name="Camarero S."/>
            <person name="Miyauchi S."/>
            <person name="Serrano A."/>
            <person name="Linde D."/>
            <person name="Babiker R."/>
            <person name="Drula E."/>
            <person name="Ayuso-Fernandez I."/>
            <person name="Pacheco R."/>
            <person name="Padilla G."/>
            <person name="Ferreira P."/>
            <person name="Barriuso J."/>
            <person name="Kellner H."/>
            <person name="Castanera R."/>
            <person name="Alfaro M."/>
            <person name="Ramirez L."/>
            <person name="Pisabarro A.G."/>
            <person name="Kuo A."/>
            <person name="Tritt A."/>
            <person name="Lipzen A."/>
            <person name="He G."/>
            <person name="Yan M."/>
            <person name="Ng V."/>
            <person name="Cullen D."/>
            <person name="Martin F."/>
            <person name="Rosso M.-N."/>
            <person name="Henrissat B."/>
            <person name="Hibbett D."/>
            <person name="Martinez A.T."/>
            <person name="Grigoriev I.V."/>
        </authorList>
    </citation>
    <scope>NUCLEOTIDE SEQUENCE</scope>
    <source>
        <strain evidence="2">ATCC 90797</strain>
    </source>
</reference>
<evidence type="ECO:0000313" key="3">
    <source>
        <dbReference type="Proteomes" id="UP000807025"/>
    </source>
</evidence>
<organism evidence="2 3">
    <name type="scientific">Pleurotus eryngii</name>
    <name type="common">Boletus of the steppes</name>
    <dbReference type="NCBI Taxonomy" id="5323"/>
    <lineage>
        <taxon>Eukaryota</taxon>
        <taxon>Fungi</taxon>
        <taxon>Dikarya</taxon>
        <taxon>Basidiomycota</taxon>
        <taxon>Agaricomycotina</taxon>
        <taxon>Agaricomycetes</taxon>
        <taxon>Agaricomycetidae</taxon>
        <taxon>Agaricales</taxon>
        <taxon>Pleurotineae</taxon>
        <taxon>Pleurotaceae</taxon>
        <taxon>Pleurotus</taxon>
    </lineage>
</organism>
<protein>
    <recommendedName>
        <fullName evidence="4">Metallothionein</fullName>
    </recommendedName>
</protein>
<evidence type="ECO:0008006" key="4">
    <source>
        <dbReference type="Google" id="ProtNLM"/>
    </source>
</evidence>
<name>A0A9P5ZTQ2_PLEER</name>
<sequence length="89" mass="9433">MKLVSSVSEPSGPTPPITSKLYLIERNHIKGVPVEGNSPQQPPLQSKSNCTSNQPTTMHATIQVPVPQHCGSSDCTNASCNCKPGECKC</sequence>
<comment type="caution">
    <text evidence="2">The sequence shown here is derived from an EMBL/GenBank/DDBJ whole genome shotgun (WGS) entry which is preliminary data.</text>
</comment>